<reference evidence="1 5" key="2">
    <citation type="submission" date="2018-08" db="EMBL/GenBank/DDBJ databases">
        <title>Complete genome sequencing and genomic characterization of five Escherichia coli strains co-producing MCR-1 and ESBLs from different origins in China.</title>
        <authorList>
            <person name="Bai L."/>
        </authorList>
    </citation>
    <scope>NUCLEOTIDE SEQUENCE [LARGE SCALE GENOMIC DNA]</scope>
    <source>
        <strain evidence="1">Cq9</strain>
        <strain evidence="5">cq9</strain>
    </source>
</reference>
<dbReference type="Proteomes" id="UP000256244">
    <property type="component" value="Chromosome"/>
</dbReference>
<dbReference type="EMBL" id="LGZN01000022">
    <property type="protein sequence ID" value="KNF70232.1"/>
    <property type="molecule type" value="Genomic_DNA"/>
</dbReference>
<accession>A0A0B1NC32</accession>
<dbReference type="PATRIC" id="fig|562.7396.peg.1783"/>
<evidence type="ECO:0000313" key="1">
    <source>
        <dbReference type="EMBL" id="AXO09802.1"/>
    </source>
</evidence>
<name>A0A0B1NC32_ECOLX</name>
<reference evidence="2 4" key="1">
    <citation type="submission" date="2015-07" db="EMBL/GenBank/DDBJ databases">
        <title>Genome sequences of 64 non-O157:H7 Shiga toxin-producing Escherichia coli strains.</title>
        <authorList>
            <person name="Gonzalez-Escalona N."/>
            <person name="Toro M."/>
            <person name="Timme R."/>
            <person name="Payne J."/>
        </authorList>
    </citation>
    <scope>NUCLEOTIDE SEQUENCE [LARGE SCALE GENOMIC DNA]</scope>
    <source>
        <strain evidence="2 4">CFSAN026843</strain>
    </source>
</reference>
<sequence length="80" mass="9089">MFFNEKVSPAYGEGLQLALMANREFWSTYDPEDKSTAPTKHEVVSFLRSRGASKNLAESIDKVLRPTSLKCGGRPKKWKR</sequence>
<reference evidence="3 6" key="3">
    <citation type="submission" date="2018-12" db="EMBL/GenBank/DDBJ databases">
        <title>Food and Water Safety Consortium.</title>
        <authorList>
            <person name="Tyson S."/>
            <person name="Peterson C.-L."/>
            <person name="Olson A."/>
            <person name="Tyler S."/>
            <person name="Cabral J."/>
            <person name="Lynch T."/>
            <person name="Knox N."/>
            <person name="Van Domselaar G."/>
            <person name="Graham M."/>
        </authorList>
    </citation>
    <scope>NUCLEOTIDE SEQUENCE [LARGE SCALE GENOMIC DNA]</scope>
    <source>
        <strain evidence="3 6">FWSEC0118</strain>
    </source>
</reference>
<dbReference type="Proteomes" id="UP000037564">
    <property type="component" value="Unassembled WGS sequence"/>
</dbReference>
<organism evidence="2 4">
    <name type="scientific">Escherichia coli</name>
    <dbReference type="NCBI Taxonomy" id="562"/>
    <lineage>
        <taxon>Bacteria</taxon>
        <taxon>Pseudomonadati</taxon>
        <taxon>Pseudomonadota</taxon>
        <taxon>Gammaproteobacteria</taxon>
        <taxon>Enterobacterales</taxon>
        <taxon>Enterobacteriaceae</taxon>
        <taxon>Escherichia</taxon>
    </lineage>
</organism>
<evidence type="ECO:0000313" key="4">
    <source>
        <dbReference type="Proteomes" id="UP000037564"/>
    </source>
</evidence>
<evidence type="ECO:0000313" key="3">
    <source>
        <dbReference type="EMBL" id="TJQ12373.1"/>
    </source>
</evidence>
<evidence type="ECO:0000313" key="6">
    <source>
        <dbReference type="Proteomes" id="UP000309937"/>
    </source>
</evidence>
<gene>
    <name evidence="3" type="ORF">C9Z68_16265</name>
    <name evidence="1" type="ORF">DS732_17025</name>
    <name evidence="2" type="ORF">WR15_09460</name>
</gene>
<evidence type="ECO:0000313" key="5">
    <source>
        <dbReference type="Proteomes" id="UP000256244"/>
    </source>
</evidence>
<dbReference type="Proteomes" id="UP000309937">
    <property type="component" value="Unassembled WGS sequence"/>
</dbReference>
<protein>
    <submittedName>
        <fullName evidence="2">Uncharacterized protein</fullName>
    </submittedName>
</protein>
<proteinExistence type="predicted"/>
<evidence type="ECO:0000313" key="2">
    <source>
        <dbReference type="EMBL" id="KNF70232.1"/>
    </source>
</evidence>
<dbReference type="AlphaFoldDB" id="A0A0B1NC32"/>
<dbReference type="EMBL" id="RRGJ01000023">
    <property type="protein sequence ID" value="TJQ12373.1"/>
    <property type="molecule type" value="Genomic_DNA"/>
</dbReference>
<dbReference type="EMBL" id="CP031546">
    <property type="protein sequence ID" value="AXO09802.1"/>
    <property type="molecule type" value="Genomic_DNA"/>
</dbReference>